<organism evidence="6">
    <name type="scientific">hydrothermal vent metagenome</name>
    <dbReference type="NCBI Taxonomy" id="652676"/>
    <lineage>
        <taxon>unclassified sequences</taxon>
        <taxon>metagenomes</taxon>
        <taxon>ecological metagenomes</taxon>
    </lineage>
</organism>
<evidence type="ECO:0000256" key="5">
    <source>
        <dbReference type="ARBA" id="ARBA00022884"/>
    </source>
</evidence>
<gene>
    <name evidence="6" type="ORF">MNBD_NITROSPINAE01-933</name>
</gene>
<evidence type="ECO:0000256" key="1">
    <source>
        <dbReference type="ARBA" id="ARBA00022694"/>
    </source>
</evidence>
<dbReference type="Gene3D" id="3.30.230.10">
    <property type="match status" value="1"/>
</dbReference>
<evidence type="ECO:0000313" key="6">
    <source>
        <dbReference type="EMBL" id="VAX15529.1"/>
    </source>
</evidence>
<keyword evidence="3" id="KW-0255">Endonuclease</keyword>
<protein>
    <submittedName>
        <fullName evidence="6">Ribonuclease P protein component</fullName>
        <ecNumber evidence="6">3.1.26.5</ecNumber>
    </submittedName>
</protein>
<accession>A0A3B1BBE7</accession>
<evidence type="ECO:0000256" key="2">
    <source>
        <dbReference type="ARBA" id="ARBA00022722"/>
    </source>
</evidence>
<dbReference type="InterPro" id="IPR000100">
    <property type="entry name" value="RNase_P"/>
</dbReference>
<dbReference type="InterPro" id="IPR020568">
    <property type="entry name" value="Ribosomal_Su5_D2-typ_SF"/>
</dbReference>
<dbReference type="SUPFAM" id="SSF54211">
    <property type="entry name" value="Ribosomal protein S5 domain 2-like"/>
    <property type="match status" value="1"/>
</dbReference>
<dbReference type="EC" id="3.1.26.5" evidence="6"/>
<reference evidence="6" key="1">
    <citation type="submission" date="2018-06" db="EMBL/GenBank/DDBJ databases">
        <authorList>
            <person name="Zhirakovskaya E."/>
        </authorList>
    </citation>
    <scope>NUCLEOTIDE SEQUENCE</scope>
</reference>
<dbReference type="GO" id="GO:0042781">
    <property type="term" value="F:3'-tRNA processing endoribonuclease activity"/>
    <property type="evidence" value="ECO:0007669"/>
    <property type="project" value="TreeGrafter"/>
</dbReference>
<dbReference type="NCBIfam" id="TIGR00188">
    <property type="entry name" value="rnpA"/>
    <property type="match status" value="1"/>
</dbReference>
<dbReference type="PANTHER" id="PTHR33992:SF1">
    <property type="entry name" value="RIBONUCLEASE P PROTEIN COMPONENT"/>
    <property type="match status" value="1"/>
</dbReference>
<dbReference type="AlphaFoldDB" id="A0A3B1BBE7"/>
<dbReference type="GO" id="GO:0030677">
    <property type="term" value="C:ribonuclease P complex"/>
    <property type="evidence" value="ECO:0007669"/>
    <property type="project" value="TreeGrafter"/>
</dbReference>
<keyword evidence="4 6" id="KW-0378">Hydrolase</keyword>
<dbReference type="PANTHER" id="PTHR33992">
    <property type="entry name" value="RIBONUCLEASE P PROTEIN COMPONENT"/>
    <property type="match status" value="1"/>
</dbReference>
<dbReference type="GO" id="GO:0000049">
    <property type="term" value="F:tRNA binding"/>
    <property type="evidence" value="ECO:0007669"/>
    <property type="project" value="InterPro"/>
</dbReference>
<name>A0A3B1BBE7_9ZZZZ</name>
<dbReference type="EMBL" id="UOGC01000011">
    <property type="protein sequence ID" value="VAX15529.1"/>
    <property type="molecule type" value="Genomic_DNA"/>
</dbReference>
<evidence type="ECO:0000256" key="3">
    <source>
        <dbReference type="ARBA" id="ARBA00022759"/>
    </source>
</evidence>
<proteinExistence type="inferred from homology"/>
<dbReference type="Pfam" id="PF00825">
    <property type="entry name" value="Ribonuclease_P"/>
    <property type="match status" value="1"/>
</dbReference>
<dbReference type="GO" id="GO:0004526">
    <property type="term" value="F:ribonuclease P activity"/>
    <property type="evidence" value="ECO:0007669"/>
    <property type="project" value="UniProtKB-EC"/>
</dbReference>
<dbReference type="InterPro" id="IPR014721">
    <property type="entry name" value="Ribsml_uS5_D2-typ_fold_subgr"/>
</dbReference>
<sequence>MANEEKSVKVDFSCGRKDKLLKKPEFDLVFKQGRRSRGKRIEFIYLKNGLGRSRIGLVVSRKVGKSVIRSRAKRILREVFRLNRGSLAYDIDLVARPYPGLGLFTFDEAETEFLRMAKKLGSYGA</sequence>
<keyword evidence="2" id="KW-0540">Nuclease</keyword>
<evidence type="ECO:0000256" key="4">
    <source>
        <dbReference type="ARBA" id="ARBA00022801"/>
    </source>
</evidence>
<keyword evidence="1" id="KW-0819">tRNA processing</keyword>
<keyword evidence="5" id="KW-0694">RNA-binding</keyword>
<dbReference type="HAMAP" id="MF_00227">
    <property type="entry name" value="RNase_P"/>
    <property type="match status" value="1"/>
</dbReference>